<feature type="region of interest" description="Disordered" evidence="3">
    <location>
        <begin position="399"/>
        <end position="578"/>
    </location>
</feature>
<feature type="region of interest" description="Disordered" evidence="3">
    <location>
        <begin position="246"/>
        <end position="290"/>
    </location>
</feature>
<dbReference type="InterPro" id="IPR000048">
    <property type="entry name" value="IQ_motif_EF-hand-BS"/>
</dbReference>
<dbReference type="PANTHER" id="PTHR32295:SF228">
    <property type="entry name" value="IQ MOTIF, EF-HAND BINDING, P-LOOP CONTAINING NUCLEOSIDE TRIPHOSPHATE HYDROLASE"/>
    <property type="match status" value="1"/>
</dbReference>
<feature type="compositionally biased region" description="Low complexity" evidence="3">
    <location>
        <begin position="487"/>
        <end position="498"/>
    </location>
</feature>
<name>A0AAU9NBA8_9ASTR</name>
<comment type="similarity">
    <text evidence="2">Belongs to the IQD family.</text>
</comment>
<evidence type="ECO:0000256" key="2">
    <source>
        <dbReference type="ARBA" id="ARBA00024341"/>
    </source>
</evidence>
<dbReference type="Proteomes" id="UP001157418">
    <property type="component" value="Unassembled WGS sequence"/>
</dbReference>
<gene>
    <name evidence="4" type="ORF">LVIROSA_LOCUS22003</name>
</gene>
<dbReference type="PROSITE" id="PS50096">
    <property type="entry name" value="IQ"/>
    <property type="match status" value="1"/>
</dbReference>
<feature type="compositionally biased region" description="Basic and acidic residues" evidence="3">
    <location>
        <begin position="522"/>
        <end position="533"/>
    </location>
</feature>
<organism evidence="4 5">
    <name type="scientific">Lactuca virosa</name>
    <dbReference type="NCBI Taxonomy" id="75947"/>
    <lineage>
        <taxon>Eukaryota</taxon>
        <taxon>Viridiplantae</taxon>
        <taxon>Streptophyta</taxon>
        <taxon>Embryophyta</taxon>
        <taxon>Tracheophyta</taxon>
        <taxon>Spermatophyta</taxon>
        <taxon>Magnoliopsida</taxon>
        <taxon>eudicotyledons</taxon>
        <taxon>Gunneridae</taxon>
        <taxon>Pentapetalae</taxon>
        <taxon>asterids</taxon>
        <taxon>campanulids</taxon>
        <taxon>Asterales</taxon>
        <taxon>Asteraceae</taxon>
        <taxon>Cichorioideae</taxon>
        <taxon>Cichorieae</taxon>
        <taxon>Lactucinae</taxon>
        <taxon>Lactuca</taxon>
    </lineage>
</organism>
<dbReference type="Gene3D" id="1.20.5.190">
    <property type="match status" value="1"/>
</dbReference>
<feature type="compositionally biased region" description="Basic and acidic residues" evidence="3">
    <location>
        <begin position="569"/>
        <end position="578"/>
    </location>
</feature>
<evidence type="ECO:0008006" key="6">
    <source>
        <dbReference type="Google" id="ProtNLM"/>
    </source>
</evidence>
<dbReference type="PANTHER" id="PTHR32295">
    <property type="entry name" value="IQ-DOMAIN 5-RELATED"/>
    <property type="match status" value="1"/>
</dbReference>
<evidence type="ECO:0000256" key="3">
    <source>
        <dbReference type="SAM" id="MobiDB-lite"/>
    </source>
</evidence>
<keyword evidence="1" id="KW-0112">Calmodulin-binding</keyword>
<evidence type="ECO:0000256" key="1">
    <source>
        <dbReference type="ARBA" id="ARBA00022860"/>
    </source>
</evidence>
<accession>A0AAU9NBA8</accession>
<sequence>MGRSSGYCFKIIACGGSSESVDRDDLDASSENKVTNDKRGWSFRKKSSGHRVLSNTVNVITEIPSSDDKKSSEPVIISSEAIISEKTSTNQWTETEEFSRVSTSNTKDNVVTNLVTKAVDEDEIKFDSSPDESSIIIIQTAVRKFLAEREVLRHKNVVKFQAVVRGHLVRCRAAGTLRCIQAIVKMQTLVRARHSKISIKRLSIGEKGIQESNTKPHPTYISIEKLLSNRFANQLIQSTPRTKQINIKFKPLTTAPTPPVSEAEPPKRPAKRAATEQADSEGRKSVFGSRKTINPSFIAAQSKFEELTSKTTTEPPPPPAAPKTAAPPVYESLKVVRTAGSECGTELSVTSMLDSPDPSESENIETTESTHDLLGTELTHSITIPPETNNIIINQITKSPLEPELERTPSSERKSSSDVKPRSERKASSEKEKEKEKPKMWSNSKKLMSPISRGNLENLPKEGKSGKRRNSFGSQSSEIDHQEARDSSYSNSNSNSNYIPSYMQVTESARAKALNSSPRLSPDVKEKEKDAYLKKRHSMPGAVNSRHDSPRLKRSSPQSQQGQQTTKGNESRERKWQT</sequence>
<comment type="caution">
    <text evidence="4">The sequence shown here is derived from an EMBL/GenBank/DDBJ whole genome shotgun (WGS) entry which is preliminary data.</text>
</comment>
<feature type="compositionally biased region" description="Low complexity" evidence="3">
    <location>
        <begin position="555"/>
        <end position="564"/>
    </location>
</feature>
<feature type="region of interest" description="Disordered" evidence="3">
    <location>
        <begin position="308"/>
        <end position="328"/>
    </location>
</feature>
<proteinExistence type="inferred from homology"/>
<feature type="region of interest" description="Disordered" evidence="3">
    <location>
        <begin position="349"/>
        <end position="369"/>
    </location>
</feature>
<dbReference type="EMBL" id="CAKMRJ010004445">
    <property type="protein sequence ID" value="CAH1435571.1"/>
    <property type="molecule type" value="Genomic_DNA"/>
</dbReference>
<reference evidence="4 5" key="1">
    <citation type="submission" date="2022-01" db="EMBL/GenBank/DDBJ databases">
        <authorList>
            <person name="Xiong W."/>
            <person name="Schranz E."/>
        </authorList>
    </citation>
    <scope>NUCLEOTIDE SEQUENCE [LARGE SCALE GENOMIC DNA]</scope>
</reference>
<keyword evidence="5" id="KW-1185">Reference proteome</keyword>
<evidence type="ECO:0000313" key="5">
    <source>
        <dbReference type="Proteomes" id="UP001157418"/>
    </source>
</evidence>
<dbReference type="GO" id="GO:0005516">
    <property type="term" value="F:calmodulin binding"/>
    <property type="evidence" value="ECO:0007669"/>
    <property type="project" value="UniProtKB-KW"/>
</dbReference>
<dbReference type="AlphaFoldDB" id="A0AAU9NBA8"/>
<evidence type="ECO:0000313" key="4">
    <source>
        <dbReference type="EMBL" id="CAH1435571.1"/>
    </source>
</evidence>
<feature type="compositionally biased region" description="Basic and acidic residues" evidence="3">
    <location>
        <begin position="404"/>
        <end position="439"/>
    </location>
</feature>
<dbReference type="Pfam" id="PF00612">
    <property type="entry name" value="IQ"/>
    <property type="match status" value="2"/>
</dbReference>
<protein>
    <recommendedName>
        <fullName evidence="6">DUF4005 domain-containing protein</fullName>
    </recommendedName>
</protein>